<dbReference type="Proteomes" id="UP000241048">
    <property type="component" value="Unassembled WGS sequence"/>
</dbReference>
<dbReference type="EMBL" id="PYLO01000001">
    <property type="protein sequence ID" value="PST38525.1"/>
    <property type="molecule type" value="Genomic_DNA"/>
</dbReference>
<dbReference type="InterPro" id="IPR004358">
    <property type="entry name" value="Sig_transdc_His_kin-like_C"/>
</dbReference>
<protein>
    <recommendedName>
        <fullName evidence="3">Stage 0 sporulation protein A homolog</fullName>
        <ecNumber evidence="2">2.7.13.3</ecNumber>
    </recommendedName>
</protein>
<dbReference type="Pfam" id="PF00072">
    <property type="entry name" value="Response_reg"/>
    <property type="match status" value="1"/>
</dbReference>
<evidence type="ECO:0000256" key="9">
    <source>
        <dbReference type="PROSITE-ProRule" id="PRU00169"/>
    </source>
</evidence>
<comment type="caution">
    <text evidence="14">The sequence shown here is derived from an EMBL/GenBank/DDBJ whole genome shotgun (WGS) entry which is preliminary data.</text>
</comment>
<feature type="domain" description="GGDEF" evidence="13">
    <location>
        <begin position="229"/>
        <end position="362"/>
    </location>
</feature>
<dbReference type="SMART" id="SM00388">
    <property type="entry name" value="HisKA"/>
    <property type="match status" value="1"/>
</dbReference>
<dbReference type="InterPro" id="IPR001789">
    <property type="entry name" value="Sig_transdc_resp-reg_receiver"/>
</dbReference>
<keyword evidence="15" id="KW-1185">Reference proteome</keyword>
<evidence type="ECO:0000256" key="5">
    <source>
        <dbReference type="ARBA" id="ARBA00022679"/>
    </source>
</evidence>
<dbReference type="Pfam" id="PF00990">
    <property type="entry name" value="GGDEF"/>
    <property type="match status" value="1"/>
</dbReference>
<keyword evidence="7" id="KW-0902">Two-component regulatory system</keyword>
<dbReference type="InterPro" id="IPR011006">
    <property type="entry name" value="CheY-like_superfamily"/>
</dbReference>
<evidence type="ECO:0000256" key="1">
    <source>
        <dbReference type="ARBA" id="ARBA00000085"/>
    </source>
</evidence>
<dbReference type="InterPro" id="IPR036097">
    <property type="entry name" value="HisK_dim/P_sf"/>
</dbReference>
<dbReference type="InterPro" id="IPR003594">
    <property type="entry name" value="HATPase_dom"/>
</dbReference>
<evidence type="ECO:0000256" key="10">
    <source>
        <dbReference type="SAM" id="Phobius"/>
    </source>
</evidence>
<dbReference type="InterPro" id="IPR043128">
    <property type="entry name" value="Rev_trsase/Diguanyl_cyclase"/>
</dbReference>
<evidence type="ECO:0000259" key="13">
    <source>
        <dbReference type="PROSITE" id="PS50887"/>
    </source>
</evidence>
<dbReference type="PANTHER" id="PTHR43047">
    <property type="entry name" value="TWO-COMPONENT HISTIDINE PROTEIN KINASE"/>
    <property type="match status" value="1"/>
</dbReference>
<dbReference type="PROSITE" id="PS50110">
    <property type="entry name" value="RESPONSE_REGULATORY"/>
    <property type="match status" value="1"/>
</dbReference>
<dbReference type="RefSeq" id="WP_106999783.1">
    <property type="nucleotide sequence ID" value="NZ_PYLO01000001.1"/>
</dbReference>
<evidence type="ECO:0000256" key="3">
    <source>
        <dbReference type="ARBA" id="ARBA00018672"/>
    </source>
</evidence>
<evidence type="ECO:0000256" key="7">
    <source>
        <dbReference type="ARBA" id="ARBA00023012"/>
    </source>
</evidence>
<dbReference type="PROSITE" id="PS50887">
    <property type="entry name" value="GGDEF"/>
    <property type="match status" value="1"/>
</dbReference>
<dbReference type="Gene3D" id="1.10.287.130">
    <property type="match status" value="1"/>
</dbReference>
<comment type="catalytic activity">
    <reaction evidence="1">
        <text>ATP + protein L-histidine = ADP + protein N-phospho-L-histidine.</text>
        <dbReference type="EC" id="2.7.13.3"/>
    </reaction>
</comment>
<reference evidence="14 15" key="1">
    <citation type="submission" date="2018-03" db="EMBL/GenBank/DDBJ databases">
        <title>Lachnoclostridium SNUG30386 gen.nov., sp.nov., isolated from human faeces.</title>
        <authorList>
            <person name="Seo B."/>
            <person name="Jeon K."/>
            <person name="Ko G."/>
        </authorList>
    </citation>
    <scope>NUCLEOTIDE SEQUENCE [LARGE SCALE GENOMIC DNA]</scope>
    <source>
        <strain evidence="14 15">SNUG30386</strain>
    </source>
</reference>
<dbReference type="PROSITE" id="PS50109">
    <property type="entry name" value="HIS_KIN"/>
    <property type="match status" value="1"/>
</dbReference>
<dbReference type="Gene3D" id="3.30.70.270">
    <property type="match status" value="1"/>
</dbReference>
<dbReference type="SMART" id="SM00448">
    <property type="entry name" value="REC"/>
    <property type="match status" value="1"/>
</dbReference>
<evidence type="ECO:0000256" key="8">
    <source>
        <dbReference type="ARBA" id="ARBA00024867"/>
    </source>
</evidence>
<keyword evidence="10" id="KW-0472">Membrane</keyword>
<dbReference type="CDD" id="cd01949">
    <property type="entry name" value="GGDEF"/>
    <property type="match status" value="1"/>
</dbReference>
<keyword evidence="5" id="KW-0808">Transferase</keyword>
<organism evidence="14 15">
    <name type="scientific">Clostridium fessum</name>
    <dbReference type="NCBI Taxonomy" id="2126740"/>
    <lineage>
        <taxon>Bacteria</taxon>
        <taxon>Bacillati</taxon>
        <taxon>Bacillota</taxon>
        <taxon>Clostridia</taxon>
        <taxon>Eubacteriales</taxon>
        <taxon>Clostridiaceae</taxon>
        <taxon>Clostridium</taxon>
    </lineage>
</organism>
<evidence type="ECO:0000313" key="15">
    <source>
        <dbReference type="Proteomes" id="UP000241048"/>
    </source>
</evidence>
<dbReference type="CDD" id="cd17546">
    <property type="entry name" value="REC_hyHK_CKI1_RcsC-like"/>
    <property type="match status" value="1"/>
</dbReference>
<dbReference type="CDD" id="cd00082">
    <property type="entry name" value="HisKA"/>
    <property type="match status" value="1"/>
</dbReference>
<evidence type="ECO:0000259" key="11">
    <source>
        <dbReference type="PROSITE" id="PS50109"/>
    </source>
</evidence>
<evidence type="ECO:0000259" key="12">
    <source>
        <dbReference type="PROSITE" id="PS50110"/>
    </source>
</evidence>
<dbReference type="SUPFAM" id="SSF55874">
    <property type="entry name" value="ATPase domain of HSP90 chaperone/DNA topoisomerase II/histidine kinase"/>
    <property type="match status" value="1"/>
</dbReference>
<keyword evidence="10" id="KW-1133">Transmembrane helix</keyword>
<dbReference type="Pfam" id="PF00512">
    <property type="entry name" value="HisKA"/>
    <property type="match status" value="1"/>
</dbReference>
<evidence type="ECO:0000256" key="6">
    <source>
        <dbReference type="ARBA" id="ARBA00022777"/>
    </source>
</evidence>
<feature type="domain" description="Histidine kinase" evidence="11">
    <location>
        <begin position="685"/>
        <end position="910"/>
    </location>
</feature>
<keyword evidence="6" id="KW-0418">Kinase</keyword>
<feature type="domain" description="Response regulatory" evidence="12">
    <location>
        <begin position="932"/>
        <end position="1053"/>
    </location>
</feature>
<keyword evidence="10" id="KW-0812">Transmembrane</keyword>
<evidence type="ECO:0000256" key="2">
    <source>
        <dbReference type="ARBA" id="ARBA00012438"/>
    </source>
</evidence>
<evidence type="ECO:0000256" key="4">
    <source>
        <dbReference type="ARBA" id="ARBA00022553"/>
    </source>
</evidence>
<accession>A0A2T3FTC0</accession>
<keyword evidence="4 9" id="KW-0597">Phosphoprotein</keyword>
<dbReference type="Pfam" id="PF02518">
    <property type="entry name" value="HATPase_c"/>
    <property type="match status" value="1"/>
</dbReference>
<dbReference type="InterPro" id="IPR003661">
    <property type="entry name" value="HisK_dim/P_dom"/>
</dbReference>
<dbReference type="SMART" id="SM00267">
    <property type="entry name" value="GGDEF"/>
    <property type="match status" value="1"/>
</dbReference>
<dbReference type="InterPro" id="IPR029787">
    <property type="entry name" value="Nucleotide_cyclase"/>
</dbReference>
<name>A0A2T3FTC0_9CLOT</name>
<dbReference type="SUPFAM" id="SSF55073">
    <property type="entry name" value="Nucleotide cyclase"/>
    <property type="match status" value="1"/>
</dbReference>
<dbReference type="InterPro" id="IPR036890">
    <property type="entry name" value="HATPase_C_sf"/>
</dbReference>
<dbReference type="Gene3D" id="3.30.565.10">
    <property type="entry name" value="Histidine kinase-like ATPase, C-terminal domain"/>
    <property type="match status" value="1"/>
</dbReference>
<dbReference type="SMART" id="SM00387">
    <property type="entry name" value="HATPase_c"/>
    <property type="match status" value="1"/>
</dbReference>
<gene>
    <name evidence="14" type="ORF">C7U56_00770</name>
</gene>
<comment type="function">
    <text evidence="8">May play the central regulatory role in sporulation. It may be an element of the effector pathway responsible for the activation of sporulation genes in response to nutritional stress. Spo0A may act in concert with spo0H (a sigma factor) to control the expression of some genes that are critical to the sporulation process.</text>
</comment>
<dbReference type="InterPro" id="IPR000160">
    <property type="entry name" value="GGDEF_dom"/>
</dbReference>
<dbReference type="InterPro" id="IPR005467">
    <property type="entry name" value="His_kinase_dom"/>
</dbReference>
<proteinExistence type="predicted"/>
<dbReference type="SUPFAM" id="SSF52172">
    <property type="entry name" value="CheY-like"/>
    <property type="match status" value="1"/>
</dbReference>
<dbReference type="Gene3D" id="3.40.50.2300">
    <property type="match status" value="1"/>
</dbReference>
<dbReference type="GO" id="GO:0000155">
    <property type="term" value="F:phosphorelay sensor kinase activity"/>
    <property type="evidence" value="ECO:0007669"/>
    <property type="project" value="InterPro"/>
</dbReference>
<dbReference type="NCBIfam" id="TIGR00254">
    <property type="entry name" value="GGDEF"/>
    <property type="match status" value="1"/>
</dbReference>
<dbReference type="SUPFAM" id="SSF47384">
    <property type="entry name" value="Homodimeric domain of signal transducing histidine kinase"/>
    <property type="match status" value="1"/>
</dbReference>
<dbReference type="PRINTS" id="PR00344">
    <property type="entry name" value="BCTRLSENSOR"/>
</dbReference>
<dbReference type="AlphaFoldDB" id="A0A2T3FTC0"/>
<sequence length="1059" mass="118772">MDSENANKSKKKKTSNIIQICIGVLAVVLAALIIVMMGIVSSIQGTARVVNYAGLVRGKTQRIIKLEISGQPEDGMIQDIEAFVDGLRNGNGELGLVRLDDGAFQSKMQELEEYFAALHYEILRVREVGYENTEIIDKSERFFEICDEATGLAEAYSQRKASSLTVIEKYITIDIIVLMLLIGYEFIKAVRFAAMNRALQKKVYLDKATGLPNKNKCEELLDDPEPAAENVGVCSFDLNNLRRINNSMGHEAGDAYIRRFAVCLRASMPAEQFVGRDGGDEFIAVTHGLDEEAMRECLTHVREAMTEESKGYPDMPLSYAAGYALASDFPGSTMRELFSFADKNMYINKNHVKREEAAAEKRLDFHLLKLLNRYGRNFSDCLYCDAHMDTYRALRASADFFLASDGSYSGAAEQIAAERVARADRAHIRQSLQVSELSGKLQAEGDLLELQYDTNGQGLYSRLTLIPVDWDEEGKLHHFLLAFETIRKSSEGRADAKEQLTLYYEQLKQSILENDSYVDALLDLSDMIYTVNLTKDILEKSVVLNGKDEECRELFMDYPLPCSYRDYCSEYMKMVTQETLGSYRLADDPAKLLKRFEAGEKHISVEYCIQEEDGTICWVQKTVLMTQTIVFDTELSCEMPVVHAIILLQDTSQMHARDEQEHARLQAAFDEMRTANRAKTDFLSRMSHDIRTPLNGIIGLLKIDEAHFDDKEMLMENHRKMQVAAGHLLSLINDVLQMSKLEEGKIILAHDYISLAEMTHDIVSIIIERAVDAGIQWEYDKRKAEIPYPYIYGSQLHLRQIFLNIYGNCIKYNHPGGKISTRVEAQDVRDGWCVYRWTISDTGVGMSQEFLDHIFDPFVQEKNDARSVYQGTGLGMTIVKGLIEQMHGTIEVTSEVGIGTTFVVEIPFEIAPPPEELPVKEAAPSGDIHGLKLLLAEDNELNADIAETLLTDAGAHVTIVENGKKALDCFEAAPPGTFDAILMDVMMPVMDGLAATRAIRAIPRADARQIPILAMTANAFEEDARQCLAAGMNVHLAKPLQIDKVVAALMECCGKKRDL</sequence>
<feature type="transmembrane region" description="Helical" evidence="10">
    <location>
        <begin position="20"/>
        <end position="40"/>
    </location>
</feature>
<dbReference type="EC" id="2.7.13.3" evidence="2"/>
<feature type="modified residue" description="4-aspartylphosphate" evidence="9">
    <location>
        <position position="984"/>
    </location>
</feature>
<evidence type="ECO:0000313" key="14">
    <source>
        <dbReference type="EMBL" id="PST38525.1"/>
    </source>
</evidence>